<organism evidence="1 2">
    <name type="scientific">Candidatus Paraprevotella stercoravium</name>
    <dbReference type="NCBI Taxonomy" id="2838725"/>
    <lineage>
        <taxon>Bacteria</taxon>
        <taxon>Pseudomonadati</taxon>
        <taxon>Bacteroidota</taxon>
        <taxon>Bacteroidia</taxon>
        <taxon>Bacteroidales</taxon>
        <taxon>Prevotellaceae</taxon>
        <taxon>Paraprevotella</taxon>
    </lineage>
</organism>
<evidence type="ECO:0000313" key="1">
    <source>
        <dbReference type="EMBL" id="MBU3854509.1"/>
    </source>
</evidence>
<name>A0A9E2P226_9BACT</name>
<reference evidence="1" key="2">
    <citation type="submission" date="2021-04" db="EMBL/GenBank/DDBJ databases">
        <authorList>
            <person name="Gilroy R."/>
        </authorList>
    </citation>
    <scope>NUCLEOTIDE SEQUENCE</scope>
    <source>
        <strain evidence="1">G3-2149</strain>
    </source>
</reference>
<sequence>FFRSFAKDRIHHVPIHHACHILAFICEAHHGSIVVYTSFYQIFAYVLYAAEIWRVVFGNV</sequence>
<gene>
    <name evidence="1" type="ORF">H9789_11985</name>
</gene>
<dbReference type="AlphaFoldDB" id="A0A9E2P226"/>
<evidence type="ECO:0000313" key="2">
    <source>
        <dbReference type="Proteomes" id="UP000823865"/>
    </source>
</evidence>
<feature type="non-terminal residue" evidence="1">
    <location>
        <position position="1"/>
    </location>
</feature>
<dbReference type="EMBL" id="JAHLFU010000243">
    <property type="protein sequence ID" value="MBU3854509.1"/>
    <property type="molecule type" value="Genomic_DNA"/>
</dbReference>
<accession>A0A9E2P226</accession>
<dbReference type="Proteomes" id="UP000823865">
    <property type="component" value="Unassembled WGS sequence"/>
</dbReference>
<reference evidence="1" key="1">
    <citation type="journal article" date="2021" name="PeerJ">
        <title>Extensive microbial diversity within the chicken gut microbiome revealed by metagenomics and culture.</title>
        <authorList>
            <person name="Gilroy R."/>
            <person name="Ravi A."/>
            <person name="Getino M."/>
            <person name="Pursley I."/>
            <person name="Horton D.L."/>
            <person name="Alikhan N.F."/>
            <person name="Baker D."/>
            <person name="Gharbi K."/>
            <person name="Hall N."/>
            <person name="Watson M."/>
            <person name="Adriaenssens E.M."/>
            <person name="Foster-Nyarko E."/>
            <person name="Jarju S."/>
            <person name="Secka A."/>
            <person name="Antonio M."/>
            <person name="Oren A."/>
            <person name="Chaudhuri R.R."/>
            <person name="La Ragione R."/>
            <person name="Hildebrand F."/>
            <person name="Pallen M.J."/>
        </authorList>
    </citation>
    <scope>NUCLEOTIDE SEQUENCE</scope>
    <source>
        <strain evidence="1">G3-2149</strain>
    </source>
</reference>
<protein>
    <submittedName>
        <fullName evidence="1">Uncharacterized protein</fullName>
    </submittedName>
</protein>
<comment type="caution">
    <text evidence="1">The sequence shown here is derived from an EMBL/GenBank/DDBJ whole genome shotgun (WGS) entry which is preliminary data.</text>
</comment>
<proteinExistence type="predicted"/>